<dbReference type="STRING" id="383372.Rcas_0833"/>
<feature type="transmembrane region" description="Helical" evidence="8">
    <location>
        <begin position="124"/>
        <end position="143"/>
    </location>
</feature>
<dbReference type="FunFam" id="3.30.565.10:FF:000006">
    <property type="entry name" value="Sensor histidine kinase WalK"/>
    <property type="match status" value="1"/>
</dbReference>
<dbReference type="PANTHER" id="PTHR43047">
    <property type="entry name" value="TWO-COMPONENT HISTIDINE PROTEIN KINASE"/>
    <property type="match status" value="1"/>
</dbReference>
<evidence type="ECO:0000259" key="9">
    <source>
        <dbReference type="PROSITE" id="PS50109"/>
    </source>
</evidence>
<evidence type="ECO:0000256" key="8">
    <source>
        <dbReference type="SAM" id="Phobius"/>
    </source>
</evidence>
<dbReference type="Gene3D" id="3.30.450.40">
    <property type="match status" value="1"/>
</dbReference>
<evidence type="ECO:0000256" key="7">
    <source>
        <dbReference type="SAM" id="Coils"/>
    </source>
</evidence>
<dbReference type="EMBL" id="CP000804">
    <property type="protein sequence ID" value="ABU56950.1"/>
    <property type="molecule type" value="Genomic_DNA"/>
</dbReference>
<evidence type="ECO:0000256" key="2">
    <source>
        <dbReference type="ARBA" id="ARBA00012438"/>
    </source>
</evidence>
<dbReference type="PANTHER" id="PTHR43047:SF72">
    <property type="entry name" value="OSMOSENSING HISTIDINE PROTEIN KINASE SLN1"/>
    <property type="match status" value="1"/>
</dbReference>
<dbReference type="Gene3D" id="3.30.450.20">
    <property type="entry name" value="PAS domain"/>
    <property type="match status" value="1"/>
</dbReference>
<organism evidence="10 11">
    <name type="scientific">Roseiflexus castenholzii (strain DSM 13941 / HLO8)</name>
    <dbReference type="NCBI Taxonomy" id="383372"/>
    <lineage>
        <taxon>Bacteria</taxon>
        <taxon>Bacillati</taxon>
        <taxon>Chloroflexota</taxon>
        <taxon>Chloroflexia</taxon>
        <taxon>Chloroflexales</taxon>
        <taxon>Roseiflexineae</taxon>
        <taxon>Roseiflexaceae</taxon>
        <taxon>Roseiflexus</taxon>
    </lineage>
</organism>
<evidence type="ECO:0000256" key="6">
    <source>
        <dbReference type="ARBA" id="ARBA00023012"/>
    </source>
</evidence>
<feature type="coiled-coil region" evidence="7">
    <location>
        <begin position="183"/>
        <end position="214"/>
    </location>
</feature>
<dbReference type="InterPro" id="IPR005467">
    <property type="entry name" value="His_kinase_dom"/>
</dbReference>
<comment type="catalytic activity">
    <reaction evidence="1">
        <text>ATP + protein L-histidine = ADP + protein N-phospho-L-histidine.</text>
        <dbReference type="EC" id="2.7.13.3"/>
    </reaction>
</comment>
<evidence type="ECO:0000313" key="10">
    <source>
        <dbReference type="EMBL" id="ABU56950.1"/>
    </source>
</evidence>
<dbReference type="Gene3D" id="3.30.565.10">
    <property type="entry name" value="Histidine kinase-like ATPase, C-terminal domain"/>
    <property type="match status" value="1"/>
</dbReference>
<keyword evidence="11" id="KW-1185">Reference proteome</keyword>
<dbReference type="PROSITE" id="PS50109">
    <property type="entry name" value="HIS_KIN"/>
    <property type="match status" value="1"/>
</dbReference>
<evidence type="ECO:0000256" key="5">
    <source>
        <dbReference type="ARBA" id="ARBA00022777"/>
    </source>
</evidence>
<keyword evidence="5 10" id="KW-0418">Kinase</keyword>
<dbReference type="InterPro" id="IPR035965">
    <property type="entry name" value="PAS-like_dom_sf"/>
</dbReference>
<dbReference type="SUPFAM" id="SSF55874">
    <property type="entry name" value="ATPase domain of HSP90 chaperone/DNA topoisomerase II/histidine kinase"/>
    <property type="match status" value="1"/>
</dbReference>
<dbReference type="InterPro" id="IPR003594">
    <property type="entry name" value="HATPase_dom"/>
</dbReference>
<name>A7NHK3_ROSCS</name>
<keyword evidence="3" id="KW-0597">Phosphoprotein</keyword>
<keyword evidence="8" id="KW-0472">Membrane</keyword>
<keyword evidence="4 10" id="KW-0808">Transferase</keyword>
<protein>
    <recommendedName>
        <fullName evidence="2">histidine kinase</fullName>
        <ecNumber evidence="2">2.7.13.3</ecNumber>
    </recommendedName>
</protein>
<feature type="transmembrane region" description="Helical" evidence="8">
    <location>
        <begin position="155"/>
        <end position="177"/>
    </location>
</feature>
<gene>
    <name evidence="10" type="ordered locus">Rcas_0833</name>
</gene>
<dbReference type="Proteomes" id="UP000000263">
    <property type="component" value="Chromosome"/>
</dbReference>
<dbReference type="InterPro" id="IPR004358">
    <property type="entry name" value="Sig_transdc_His_kin-like_C"/>
</dbReference>
<dbReference type="SUPFAM" id="SSF55781">
    <property type="entry name" value="GAF domain-like"/>
    <property type="match status" value="1"/>
</dbReference>
<dbReference type="InterPro" id="IPR036890">
    <property type="entry name" value="HATPase_C_sf"/>
</dbReference>
<dbReference type="AlphaFoldDB" id="A7NHK3"/>
<dbReference type="Pfam" id="PF02518">
    <property type="entry name" value="HATPase_c"/>
    <property type="match status" value="1"/>
</dbReference>
<dbReference type="CDD" id="cd00075">
    <property type="entry name" value="HATPase"/>
    <property type="match status" value="1"/>
</dbReference>
<evidence type="ECO:0000256" key="1">
    <source>
        <dbReference type="ARBA" id="ARBA00000085"/>
    </source>
</evidence>
<dbReference type="EC" id="2.7.13.3" evidence="2"/>
<proteinExistence type="predicted"/>
<dbReference type="GO" id="GO:0009927">
    <property type="term" value="F:histidine phosphotransfer kinase activity"/>
    <property type="evidence" value="ECO:0007669"/>
    <property type="project" value="TreeGrafter"/>
</dbReference>
<dbReference type="eggNOG" id="COG5002">
    <property type="taxonomic scope" value="Bacteria"/>
</dbReference>
<reference evidence="10 11" key="1">
    <citation type="submission" date="2007-08" db="EMBL/GenBank/DDBJ databases">
        <title>Complete sequence of Roseiflexus castenholzii DSM 13941.</title>
        <authorList>
            <consortium name="US DOE Joint Genome Institute"/>
            <person name="Copeland A."/>
            <person name="Lucas S."/>
            <person name="Lapidus A."/>
            <person name="Barry K."/>
            <person name="Glavina del Rio T."/>
            <person name="Dalin E."/>
            <person name="Tice H."/>
            <person name="Pitluck S."/>
            <person name="Thompson L.S."/>
            <person name="Brettin T."/>
            <person name="Bruce D."/>
            <person name="Detter J.C."/>
            <person name="Han C."/>
            <person name="Tapia R."/>
            <person name="Schmutz J."/>
            <person name="Larimer F."/>
            <person name="Land M."/>
            <person name="Hauser L."/>
            <person name="Kyrpides N."/>
            <person name="Mikhailova N."/>
            <person name="Bryant D.A."/>
            <person name="Hanada S."/>
            <person name="Tsukatani Y."/>
            <person name="Richardson P."/>
        </authorList>
    </citation>
    <scope>NUCLEOTIDE SEQUENCE [LARGE SCALE GENOMIC DNA]</scope>
    <source>
        <strain evidence="11">DSM 13941 / HLO8</strain>
    </source>
</reference>
<dbReference type="SUPFAM" id="SSF55785">
    <property type="entry name" value="PYP-like sensor domain (PAS domain)"/>
    <property type="match status" value="1"/>
</dbReference>
<evidence type="ECO:0000313" key="11">
    <source>
        <dbReference type="Proteomes" id="UP000000263"/>
    </source>
</evidence>
<dbReference type="eggNOG" id="COG2203">
    <property type="taxonomic scope" value="Bacteria"/>
</dbReference>
<accession>A7NHK3</accession>
<dbReference type="Pfam" id="PF13185">
    <property type="entry name" value="GAF_2"/>
    <property type="match status" value="1"/>
</dbReference>
<dbReference type="SMART" id="SM00388">
    <property type="entry name" value="HisKA"/>
    <property type="match status" value="1"/>
</dbReference>
<dbReference type="KEGG" id="rca:Rcas_0833"/>
<dbReference type="InterPro" id="IPR029016">
    <property type="entry name" value="GAF-like_dom_sf"/>
</dbReference>
<feature type="transmembrane region" description="Helical" evidence="8">
    <location>
        <begin position="46"/>
        <end position="66"/>
    </location>
</feature>
<dbReference type="InterPro" id="IPR003018">
    <property type="entry name" value="GAF"/>
</dbReference>
<keyword evidence="8" id="KW-0812">Transmembrane</keyword>
<dbReference type="Pfam" id="PF00512">
    <property type="entry name" value="HisKA"/>
    <property type="match status" value="1"/>
</dbReference>
<feature type="transmembrane region" description="Helical" evidence="8">
    <location>
        <begin position="21"/>
        <end position="40"/>
    </location>
</feature>
<feature type="domain" description="Histidine kinase" evidence="9">
    <location>
        <begin position="497"/>
        <end position="715"/>
    </location>
</feature>
<dbReference type="OrthoDB" id="9813151at2"/>
<keyword evidence="7" id="KW-0175">Coiled coil</keyword>
<dbReference type="InterPro" id="IPR036097">
    <property type="entry name" value="HisK_dim/P_sf"/>
</dbReference>
<dbReference type="GO" id="GO:0000155">
    <property type="term" value="F:phosphorelay sensor kinase activity"/>
    <property type="evidence" value="ECO:0007669"/>
    <property type="project" value="InterPro"/>
</dbReference>
<dbReference type="SUPFAM" id="SSF47384">
    <property type="entry name" value="Homodimeric domain of signal transducing histidine kinase"/>
    <property type="match status" value="1"/>
</dbReference>
<evidence type="ECO:0000256" key="4">
    <source>
        <dbReference type="ARBA" id="ARBA00022679"/>
    </source>
</evidence>
<dbReference type="InterPro" id="IPR003661">
    <property type="entry name" value="HisK_dim/P_dom"/>
</dbReference>
<sequence>MIAGETLTRQLPYWLVERREHLTHLFAPVPALALVLWLSLAALPDTLWMALIGYAAVHLFLFWMAYGRPTGNAARLPHADWASILVDAALSIVVISNPTSLLHFLPVYVLIAWRAVAGYRRNQATTMIVFVLGPIFLFQSLLNRTGNTALTPGEQWGAASILAGSLGCGIVAVLASARQQASIHQLRSELQRERNTREARVEELEHLANELRMRMRERHALEEGLRAITSTLSLDDVLEQILDSTVQTFGGERTHAVVLTLKTDGSWNNRMYARDGQLQAQWVEPIIRRVMRDQTPAVIADSALDPDLGEMSKIGLRSIICVPLFVGDGPPRGALTVVSATFAAFSSSDARHLSAFAAQAGIAIGNAELHSQLRRQQHLLQAVLRDINDGLVVLDTENNVVLANPVGQALLDDQTASQPWLERMRELASRLSDDGRPVASPEWIVGDPECEEGCIVYQAVASRVRMNDDLPNLTAIVLHDITDHKAEERARMDFISMVSHELRNPLHTLNGFVKLVLQGRAGPLTALQKDFLSMADEQIEQLSGRVSELLEYNRFKAGRLALHPDVGDLSLLIAGTVSRLSLQAEQQQLSLVNETPHLPLCRFDNQRIGQVLTNLIENAMKATPAGGTIKISADVHDQEVWVRVSDTGIGIPSSELGKIFQRFYQVAKHRRAQGTHMGLGLAICQQIVEGHGGRIWVESEEGVGTTFTFTLPLAVDENHIAG</sequence>
<dbReference type="CDD" id="cd00082">
    <property type="entry name" value="HisKA"/>
    <property type="match status" value="1"/>
</dbReference>
<dbReference type="RefSeq" id="WP_012119380.1">
    <property type="nucleotide sequence ID" value="NC_009767.1"/>
</dbReference>
<dbReference type="Gene3D" id="1.10.287.130">
    <property type="match status" value="1"/>
</dbReference>
<dbReference type="PRINTS" id="PR00344">
    <property type="entry name" value="BCTRLSENSOR"/>
</dbReference>
<dbReference type="HOGENOM" id="CLU_381229_0_0_0"/>
<keyword evidence="6" id="KW-0902">Two-component regulatory system</keyword>
<dbReference type="GO" id="GO:0005886">
    <property type="term" value="C:plasma membrane"/>
    <property type="evidence" value="ECO:0007669"/>
    <property type="project" value="TreeGrafter"/>
</dbReference>
<dbReference type="SMART" id="SM00387">
    <property type="entry name" value="HATPase_c"/>
    <property type="match status" value="1"/>
</dbReference>
<keyword evidence="8" id="KW-1133">Transmembrane helix</keyword>
<evidence type="ECO:0000256" key="3">
    <source>
        <dbReference type="ARBA" id="ARBA00022553"/>
    </source>
</evidence>
<dbReference type="SMART" id="SM00065">
    <property type="entry name" value="GAF"/>
    <property type="match status" value="1"/>
</dbReference>